<evidence type="ECO:0000313" key="4">
    <source>
        <dbReference type="Proteomes" id="UP000053051"/>
    </source>
</evidence>
<dbReference type="EMBL" id="CAIY01000006">
    <property type="protein sequence ID" value="CCH66315.1"/>
    <property type="molecule type" value="Genomic_DNA"/>
</dbReference>
<evidence type="ECO:0000256" key="1">
    <source>
        <dbReference type="ARBA" id="ARBA00001933"/>
    </source>
</evidence>
<evidence type="ECO:0000256" key="2">
    <source>
        <dbReference type="ARBA" id="ARBA00022898"/>
    </source>
</evidence>
<dbReference type="AlphaFoldDB" id="M1X271"/>
<dbReference type="InterPro" id="IPR036052">
    <property type="entry name" value="TrpB-like_PALP_sf"/>
</dbReference>
<dbReference type="EC" id="4.2.1.20" evidence="3"/>
<dbReference type="Proteomes" id="UP000053051">
    <property type="component" value="Unassembled WGS sequence"/>
</dbReference>
<comment type="cofactor">
    <cofactor evidence="1">
        <name>pyridoxal 5'-phosphate</name>
        <dbReference type="ChEBI" id="CHEBI:597326"/>
    </cofactor>
</comment>
<reference evidence="4" key="2">
    <citation type="submission" date="2016-01" db="EMBL/GenBank/DDBJ databases">
        <title>Diatom-associated endosymboitic cyanobacterium lacks core nitrogen metabolism enzymes.</title>
        <authorList>
            <person name="Hilton J.A."/>
            <person name="Foster R.A."/>
            <person name="Tripp H.J."/>
            <person name="Carter B.J."/>
            <person name="Zehr J.P."/>
            <person name="Villareal T.A."/>
        </authorList>
    </citation>
    <scope>NUCLEOTIDE SEQUENCE [LARGE SCALE GENOMIC DNA]</scope>
    <source>
        <strain evidence="4">HH01</strain>
    </source>
</reference>
<dbReference type="SUPFAM" id="SSF53686">
    <property type="entry name" value="Tryptophan synthase beta subunit-like PLP-dependent enzymes"/>
    <property type="match status" value="1"/>
</dbReference>
<accession>M1X271</accession>
<keyword evidence="3" id="KW-0456">Lyase</keyword>
<dbReference type="PANTHER" id="PTHR48077">
    <property type="entry name" value="TRYPTOPHAN SYNTHASE-RELATED"/>
    <property type="match status" value="1"/>
</dbReference>
<keyword evidence="2" id="KW-0663">Pyridoxal phosphate</keyword>
<keyword evidence="4" id="KW-1185">Reference proteome</keyword>
<dbReference type="GO" id="GO:0004834">
    <property type="term" value="F:tryptophan synthase activity"/>
    <property type="evidence" value="ECO:0007669"/>
    <property type="project" value="UniProtKB-EC"/>
</dbReference>
<evidence type="ECO:0000313" key="3">
    <source>
        <dbReference type="EMBL" id="CCH66315.1"/>
    </source>
</evidence>
<dbReference type="PANTHER" id="PTHR48077:SF3">
    <property type="entry name" value="TRYPTOPHAN SYNTHASE"/>
    <property type="match status" value="1"/>
</dbReference>
<dbReference type="RefSeq" id="WP_008231629.1">
    <property type="nucleotide sequence ID" value="NZ_CAIY01000006.1"/>
</dbReference>
<gene>
    <name evidence="3" type="ORF">RINTHH_1600</name>
</gene>
<comment type="caution">
    <text evidence="3">The sequence shown here is derived from an EMBL/GenBank/DDBJ whole genome shotgun (WGS) entry which is preliminary data.</text>
</comment>
<dbReference type="GO" id="GO:0005737">
    <property type="term" value="C:cytoplasm"/>
    <property type="evidence" value="ECO:0007669"/>
    <property type="project" value="TreeGrafter"/>
</dbReference>
<proteinExistence type="predicted"/>
<name>M1X271_9NOST</name>
<sequence length="68" mass="7921">MEAEIYPVLLIISTETIKEATSQTIRDWVINVESTHYILGFVTSPHIYPMMVRNFRAIILNRKLACRL</sequence>
<reference evidence="3 4" key="1">
    <citation type="submission" date="2012-05" db="EMBL/GenBank/DDBJ databases">
        <authorList>
            <person name="Hilton J."/>
        </authorList>
    </citation>
    <scope>NUCLEOTIDE SEQUENCE [LARGE SCALE GENOMIC DNA]</scope>
    <source>
        <strain evidence="3 4">HH01</strain>
    </source>
</reference>
<protein>
    <submittedName>
        <fullName evidence="3">Tryptophan synthase beta chain</fullName>
        <ecNumber evidence="3">4.2.1.20</ecNumber>
    </submittedName>
</protein>
<dbReference type="InterPro" id="IPR023026">
    <property type="entry name" value="Trp_synth_beta/beta-like"/>
</dbReference>
<dbReference type="Gene3D" id="3.40.50.1100">
    <property type="match status" value="1"/>
</dbReference>
<dbReference type="STRING" id="1165094.RINTHH_1600"/>
<organism evidence="3 4">
    <name type="scientific">Richelia intracellularis HH01</name>
    <dbReference type="NCBI Taxonomy" id="1165094"/>
    <lineage>
        <taxon>Bacteria</taxon>
        <taxon>Bacillati</taxon>
        <taxon>Cyanobacteriota</taxon>
        <taxon>Cyanophyceae</taxon>
        <taxon>Nostocales</taxon>
        <taxon>Nostocaceae</taxon>
        <taxon>Richelia</taxon>
    </lineage>
</organism>